<feature type="signal peptide" evidence="1">
    <location>
        <begin position="1"/>
        <end position="20"/>
    </location>
</feature>
<name>A0A1W1Y626_9FLAO</name>
<keyword evidence="1" id="KW-0732">Signal</keyword>
<keyword evidence="4" id="KW-1185">Reference proteome</keyword>
<dbReference type="STRING" id="504486.SAMN05660703_0040"/>
<dbReference type="RefSeq" id="WP_084059292.1">
    <property type="nucleotide sequence ID" value="NZ_FWXO01000001.1"/>
</dbReference>
<dbReference type="InterPro" id="IPR036761">
    <property type="entry name" value="TTHA0802/YceI-like_sf"/>
</dbReference>
<accession>A0A1W1Y626</accession>
<dbReference type="InterPro" id="IPR007372">
    <property type="entry name" value="Lipid/polyisoprenoid-bd_YceI"/>
</dbReference>
<dbReference type="Proteomes" id="UP000192360">
    <property type="component" value="Unassembled WGS sequence"/>
</dbReference>
<sequence>MKKGTLSIVFALVFGAAASATTPIDGEKKAVKVSESTVTWKAYKVTGSHTGTIALKEGSLVFEGDKLTGGEFVVDMTTINTTDLKAGEGKEKLDGHLNSDDFFSTATHTTSKLVFTKVKATGKNSYSVTGDLTIKGKTAPVTFDVSVYGSKATATLKVDRTKYDVKYGSGSFFDNLGDKTIYDEFDLVVDLQF</sequence>
<reference evidence="3 4" key="1">
    <citation type="submission" date="2017-04" db="EMBL/GenBank/DDBJ databases">
        <authorList>
            <person name="Afonso C.L."/>
            <person name="Miller P.J."/>
            <person name="Scott M.A."/>
            <person name="Spackman E."/>
            <person name="Goraichik I."/>
            <person name="Dimitrov K.M."/>
            <person name="Suarez D.L."/>
            <person name="Swayne D.E."/>
        </authorList>
    </citation>
    <scope>NUCLEOTIDE SEQUENCE [LARGE SCALE GENOMIC DNA]</scope>
    <source>
        <strain evidence="3 4">DSM 21164</strain>
    </source>
</reference>
<dbReference type="Gene3D" id="2.40.128.110">
    <property type="entry name" value="Lipid/polyisoprenoid-binding, YceI-like"/>
    <property type="match status" value="1"/>
</dbReference>
<feature type="domain" description="Lipid/polyisoprenoid-binding YceI-like" evidence="2">
    <location>
        <begin position="28"/>
        <end position="192"/>
    </location>
</feature>
<dbReference type="PANTHER" id="PTHR34406">
    <property type="entry name" value="PROTEIN YCEI"/>
    <property type="match status" value="1"/>
</dbReference>
<dbReference type="AlphaFoldDB" id="A0A1W1Y626"/>
<evidence type="ECO:0000256" key="1">
    <source>
        <dbReference type="SAM" id="SignalP"/>
    </source>
</evidence>
<dbReference type="SMART" id="SM00867">
    <property type="entry name" value="YceI"/>
    <property type="match status" value="1"/>
</dbReference>
<evidence type="ECO:0000313" key="4">
    <source>
        <dbReference type="Proteomes" id="UP000192360"/>
    </source>
</evidence>
<evidence type="ECO:0000259" key="2">
    <source>
        <dbReference type="SMART" id="SM00867"/>
    </source>
</evidence>
<dbReference type="OrthoDB" id="951410at2"/>
<dbReference type="SUPFAM" id="SSF101874">
    <property type="entry name" value="YceI-like"/>
    <property type="match status" value="1"/>
</dbReference>
<feature type="chain" id="PRO_5012054361" evidence="1">
    <location>
        <begin position="21"/>
        <end position="193"/>
    </location>
</feature>
<protein>
    <submittedName>
        <fullName evidence="3">YceI-like domain-containing protein</fullName>
    </submittedName>
</protein>
<proteinExistence type="predicted"/>
<dbReference type="Pfam" id="PF04264">
    <property type="entry name" value="YceI"/>
    <property type="match status" value="1"/>
</dbReference>
<evidence type="ECO:0000313" key="3">
    <source>
        <dbReference type="EMBL" id="SMC31589.1"/>
    </source>
</evidence>
<dbReference type="EMBL" id="FWXO01000001">
    <property type="protein sequence ID" value="SMC31589.1"/>
    <property type="molecule type" value="Genomic_DNA"/>
</dbReference>
<organism evidence="3 4">
    <name type="scientific">Cellulophaga tyrosinoxydans</name>
    <dbReference type="NCBI Taxonomy" id="504486"/>
    <lineage>
        <taxon>Bacteria</taxon>
        <taxon>Pseudomonadati</taxon>
        <taxon>Bacteroidota</taxon>
        <taxon>Flavobacteriia</taxon>
        <taxon>Flavobacteriales</taxon>
        <taxon>Flavobacteriaceae</taxon>
        <taxon>Cellulophaga</taxon>
    </lineage>
</organism>
<gene>
    <name evidence="3" type="ORF">SAMN05660703_0040</name>
</gene>
<dbReference type="PANTHER" id="PTHR34406:SF1">
    <property type="entry name" value="PROTEIN YCEI"/>
    <property type="match status" value="1"/>
</dbReference>